<feature type="signal peptide" evidence="1">
    <location>
        <begin position="1"/>
        <end position="19"/>
    </location>
</feature>
<evidence type="ECO:0000313" key="4">
    <source>
        <dbReference type="Proteomes" id="UP000254227"/>
    </source>
</evidence>
<organism evidence="3 4">
    <name type="scientific">Acinetobacter johnsonii</name>
    <dbReference type="NCBI Taxonomy" id="40214"/>
    <lineage>
        <taxon>Bacteria</taxon>
        <taxon>Pseudomonadati</taxon>
        <taxon>Pseudomonadota</taxon>
        <taxon>Gammaproteobacteria</taxon>
        <taxon>Moraxellales</taxon>
        <taxon>Moraxellaceae</taxon>
        <taxon>Acinetobacter</taxon>
    </lineage>
</organism>
<evidence type="ECO:0000256" key="1">
    <source>
        <dbReference type="SAM" id="SignalP"/>
    </source>
</evidence>
<proteinExistence type="predicted"/>
<dbReference type="AlphaFoldDB" id="A0A380U3A6"/>
<dbReference type="PROSITE" id="PS00018">
    <property type="entry name" value="EF_HAND_1"/>
    <property type="match status" value="1"/>
</dbReference>
<dbReference type="InterPro" id="IPR018247">
    <property type="entry name" value="EF_Hand_1_Ca_BS"/>
</dbReference>
<sequence>MKNLTMLCISLFISSHSLACEPASLNWEQFHKTYDLNKNKTFELKEFLSVKDFDPLPWPDDKRFQAKDKNFKLFKYLDKNKDGKLADEELGEIHSLLPNPCANWPPR</sequence>
<dbReference type="RefSeq" id="WP_004695767.1">
    <property type="nucleotide sequence ID" value="NZ_BBTB01000034.1"/>
</dbReference>
<protein>
    <recommendedName>
        <fullName evidence="2">EF-hand domain-containing protein</fullName>
    </recommendedName>
</protein>
<reference evidence="3 4" key="1">
    <citation type="submission" date="2018-06" db="EMBL/GenBank/DDBJ databases">
        <authorList>
            <consortium name="Pathogen Informatics"/>
            <person name="Doyle S."/>
        </authorList>
    </citation>
    <scope>NUCLEOTIDE SEQUENCE [LARGE SCALE GENOMIC DNA]</scope>
    <source>
        <strain evidence="3 4">NCTC10308</strain>
    </source>
</reference>
<dbReference type="Gene3D" id="1.10.238.10">
    <property type="entry name" value="EF-hand"/>
    <property type="match status" value="1"/>
</dbReference>
<gene>
    <name evidence="3" type="ORF">NCTC10308_01821</name>
</gene>
<dbReference type="GO" id="GO:0005509">
    <property type="term" value="F:calcium ion binding"/>
    <property type="evidence" value="ECO:0007669"/>
    <property type="project" value="InterPro"/>
</dbReference>
<dbReference type="PROSITE" id="PS50222">
    <property type="entry name" value="EF_HAND_2"/>
    <property type="match status" value="1"/>
</dbReference>
<dbReference type="InterPro" id="IPR002048">
    <property type="entry name" value="EF_hand_dom"/>
</dbReference>
<evidence type="ECO:0000313" key="3">
    <source>
        <dbReference type="EMBL" id="SUT95725.1"/>
    </source>
</evidence>
<accession>A0A380U3A6</accession>
<feature type="domain" description="EF-hand" evidence="2">
    <location>
        <begin position="65"/>
        <end position="100"/>
    </location>
</feature>
<dbReference type="EMBL" id="UFRV01000006">
    <property type="protein sequence ID" value="SUT95725.1"/>
    <property type="molecule type" value="Genomic_DNA"/>
</dbReference>
<evidence type="ECO:0000259" key="2">
    <source>
        <dbReference type="PROSITE" id="PS50222"/>
    </source>
</evidence>
<feature type="chain" id="PRO_5016739173" description="EF-hand domain-containing protein" evidence="1">
    <location>
        <begin position="20"/>
        <end position="107"/>
    </location>
</feature>
<keyword evidence="1" id="KW-0732">Signal</keyword>
<name>A0A380U3A6_ACIJO</name>
<dbReference type="SUPFAM" id="SSF47473">
    <property type="entry name" value="EF-hand"/>
    <property type="match status" value="1"/>
</dbReference>
<dbReference type="InterPro" id="IPR011992">
    <property type="entry name" value="EF-hand-dom_pair"/>
</dbReference>
<dbReference type="Proteomes" id="UP000254227">
    <property type="component" value="Unassembled WGS sequence"/>
</dbReference>